<dbReference type="InterPro" id="IPR051344">
    <property type="entry name" value="Vgb"/>
</dbReference>
<dbReference type="PANTHER" id="PTHR40274:SF3">
    <property type="entry name" value="VIRGINIAMYCIN B LYASE"/>
    <property type="match status" value="1"/>
</dbReference>
<dbReference type="KEGG" id="nneo:PQG83_00775"/>
<dbReference type="Gene3D" id="2.130.10.10">
    <property type="entry name" value="YVTN repeat-like/Quinoprotein amine dehydrogenase"/>
    <property type="match status" value="1"/>
</dbReference>
<keyword evidence="1" id="KW-0456">Lyase</keyword>
<dbReference type="EMBL" id="CP116968">
    <property type="protein sequence ID" value="WNM62310.1"/>
    <property type="molecule type" value="Genomic_DNA"/>
</dbReference>
<gene>
    <name evidence="1" type="ORF">PQG83_00775</name>
</gene>
<reference evidence="1 2" key="1">
    <citation type="submission" date="2023-01" db="EMBL/GenBank/DDBJ databases">
        <title>Cultivation and genomic characterization of new, ubiquitous marine nitrite-oxidizing bacteria from the Nitrospirales.</title>
        <authorList>
            <person name="Mueller A.J."/>
            <person name="Daebeler A."/>
            <person name="Herbold C.W."/>
            <person name="Kirkegaard R.H."/>
            <person name="Daims H."/>
        </authorList>
    </citation>
    <scope>NUCLEOTIDE SEQUENCE [LARGE SCALE GENOMIC DNA]</scope>
    <source>
        <strain evidence="1 2">DK</strain>
    </source>
</reference>
<sequence>MVYRLHQTSTFVFGLIMPLVLSGCTNHPTKAEAASLKPVEIKEWQVPWDQTRPRDPYVDQQNRVWFVGQGGDYIAVLDPELGQFHQFTLDPGTGPHNLIVDKEGQVWYAGNRAAHIGKLDPGTGKIIKYPMPDPKAHDPHTLVFGHDHDIWFTVQQGNFVGHLDMATGMIQLMPLPTPQARPYGMVLDPTHSPWFTEFGTNKLGMVDRATQTVREIPLSRTETRPRRLAVTSDGVIWYVDYAEGYLGSYNAKTGDIQEWLAPGAADAKPYGMTVDNQDRVWFVETGAHPNRLVGFDTRTHRFMSLTDIPSGGGSVRHMVYHHPTKSIWFGTDANTIGRAKVP</sequence>
<dbReference type="AlphaFoldDB" id="A0AA96JWQ9"/>
<dbReference type="RefSeq" id="WP_312745619.1">
    <property type="nucleotide sequence ID" value="NZ_CP116968.1"/>
</dbReference>
<proteinExistence type="predicted"/>
<accession>A0AA96JWQ9</accession>
<dbReference type="GO" id="GO:0016829">
    <property type="term" value="F:lyase activity"/>
    <property type="evidence" value="ECO:0007669"/>
    <property type="project" value="UniProtKB-KW"/>
</dbReference>
<dbReference type="PANTHER" id="PTHR40274">
    <property type="entry name" value="VIRGINIAMYCIN B LYASE"/>
    <property type="match status" value="1"/>
</dbReference>
<dbReference type="InterPro" id="IPR015943">
    <property type="entry name" value="WD40/YVTN_repeat-like_dom_sf"/>
</dbReference>
<name>A0AA96JWQ9_9BACT</name>
<keyword evidence="2" id="KW-1185">Reference proteome</keyword>
<dbReference type="Pfam" id="PF24684">
    <property type="entry name" value="Vgb_lyase"/>
    <property type="match status" value="1"/>
</dbReference>
<dbReference type="PROSITE" id="PS51257">
    <property type="entry name" value="PROKAR_LIPOPROTEIN"/>
    <property type="match status" value="1"/>
</dbReference>
<dbReference type="SUPFAM" id="SSF101898">
    <property type="entry name" value="NHL repeat"/>
    <property type="match status" value="1"/>
</dbReference>
<evidence type="ECO:0000313" key="1">
    <source>
        <dbReference type="EMBL" id="WNM62310.1"/>
    </source>
</evidence>
<organism evidence="1 2">
    <name type="scientific">Candidatus Nitrospira neomarina</name>
    <dbReference type="NCBI Taxonomy" id="3020899"/>
    <lineage>
        <taxon>Bacteria</taxon>
        <taxon>Pseudomonadati</taxon>
        <taxon>Nitrospirota</taxon>
        <taxon>Nitrospiria</taxon>
        <taxon>Nitrospirales</taxon>
        <taxon>Nitrospiraceae</taxon>
        <taxon>Nitrospira</taxon>
    </lineage>
</organism>
<protein>
    <submittedName>
        <fullName evidence="1">Lyase</fullName>
    </submittedName>
</protein>
<evidence type="ECO:0000313" key="2">
    <source>
        <dbReference type="Proteomes" id="UP001302494"/>
    </source>
</evidence>
<dbReference type="Proteomes" id="UP001302494">
    <property type="component" value="Chromosome"/>
</dbReference>